<organism evidence="2 3">
    <name type="scientific">Noviherbaspirillum album</name>
    <dbReference type="NCBI Taxonomy" id="3080276"/>
    <lineage>
        <taxon>Bacteria</taxon>
        <taxon>Pseudomonadati</taxon>
        <taxon>Pseudomonadota</taxon>
        <taxon>Betaproteobacteria</taxon>
        <taxon>Burkholderiales</taxon>
        <taxon>Oxalobacteraceae</taxon>
        <taxon>Noviherbaspirillum</taxon>
    </lineage>
</organism>
<evidence type="ECO:0000313" key="2">
    <source>
        <dbReference type="EMBL" id="MEC4722900.1"/>
    </source>
</evidence>
<dbReference type="EMBL" id="JAWIIV010000039">
    <property type="protein sequence ID" value="MEC4722900.1"/>
    <property type="molecule type" value="Genomic_DNA"/>
</dbReference>
<protein>
    <submittedName>
        <fullName evidence="2">Uncharacterized protein</fullName>
    </submittedName>
</protein>
<dbReference type="Proteomes" id="UP001352263">
    <property type="component" value="Unassembled WGS sequence"/>
</dbReference>
<feature type="region of interest" description="Disordered" evidence="1">
    <location>
        <begin position="147"/>
        <end position="168"/>
    </location>
</feature>
<comment type="caution">
    <text evidence="2">The sequence shown here is derived from an EMBL/GenBank/DDBJ whole genome shotgun (WGS) entry which is preliminary data.</text>
</comment>
<feature type="region of interest" description="Disordered" evidence="1">
    <location>
        <begin position="514"/>
        <end position="545"/>
    </location>
</feature>
<feature type="region of interest" description="Disordered" evidence="1">
    <location>
        <begin position="20"/>
        <end position="47"/>
    </location>
</feature>
<feature type="compositionally biased region" description="Low complexity" evidence="1">
    <location>
        <begin position="36"/>
        <end position="46"/>
    </location>
</feature>
<dbReference type="RefSeq" id="WP_326509528.1">
    <property type="nucleotide sequence ID" value="NZ_JAWIIV010000039.1"/>
</dbReference>
<feature type="compositionally biased region" description="Basic and acidic residues" evidence="1">
    <location>
        <begin position="514"/>
        <end position="523"/>
    </location>
</feature>
<evidence type="ECO:0000313" key="3">
    <source>
        <dbReference type="Proteomes" id="UP001352263"/>
    </source>
</evidence>
<reference evidence="2 3" key="1">
    <citation type="submission" date="2023-10" db="EMBL/GenBank/DDBJ databases">
        <title>Noviherbaspirillum sp. CPCC 100848 genome assembly.</title>
        <authorList>
            <person name="Li X.Y."/>
            <person name="Fang X.M."/>
        </authorList>
    </citation>
    <scope>NUCLEOTIDE SEQUENCE [LARGE SCALE GENOMIC DNA]</scope>
    <source>
        <strain evidence="2 3">CPCC 100848</strain>
    </source>
</reference>
<sequence length="545" mass="59633">MNISGQHTPHVPLTLVAPAPQHQPAAQPNPDPIQGSSSASSPSSNNARHRVLNRIASETQRELGLTDAEMHGISDSTSPTLSKCFMDLQRKGLDKVQVLEIARGPHAAQALTTFHGFNALRFEMMPLQRLAQIANRDHHLSQGAWARQQTSNSASNAGDQVARHSKRIRMRSAVPAQVETSALAPELPPPPPQVEGMRAWRMNSAQIAYVRDGAIAEHREAIFNPSANDVPSTANVEVIIATGKQIYDARLRFLFPIRDLATIDQVAPAYADPENPYLCSPNVSVKKVIFTKTMEKKLCGLARENIGNGKMFPDKETFIDKVKESCSTMLTHSMRGAAAPDSNGLQIIVVKEEHCDNDMERKSLVGSYGAKPSEYAHDAQPGIWLGKVVCFFGGVKCLDQEEQAAYMAHFGEEEGEKIMKDYGVTVPPFGKSKKVVYAPYGTGDAGQLINSSFKQLSNGQLVVNSRETNAFFDPVTFELTDKDGKDRTETIAVVVQDEDAERQIKVSYGEKYKMGTPAKREPSSKGWVRVSVSPEPDGASFDHGV</sequence>
<gene>
    <name evidence="2" type="ORF">RY831_27450</name>
</gene>
<accession>A0ABU6JGV7</accession>
<feature type="compositionally biased region" description="Polar residues" evidence="1">
    <location>
        <begin position="147"/>
        <end position="158"/>
    </location>
</feature>
<proteinExistence type="predicted"/>
<evidence type="ECO:0000256" key="1">
    <source>
        <dbReference type="SAM" id="MobiDB-lite"/>
    </source>
</evidence>
<keyword evidence="3" id="KW-1185">Reference proteome</keyword>
<name>A0ABU6JGV7_9BURK</name>